<dbReference type="RefSeq" id="WP_155036695.1">
    <property type="nucleotide sequence ID" value="NZ_JAYMMG010000025.1"/>
</dbReference>
<dbReference type="EMBL" id="WMJY01000037">
    <property type="protein sequence ID" value="MTH30719.1"/>
    <property type="molecule type" value="Genomic_DNA"/>
</dbReference>
<protein>
    <recommendedName>
        <fullName evidence="3">Lipoprotein</fullName>
    </recommendedName>
</protein>
<gene>
    <name evidence="1" type="ORF">GJV77_12555</name>
</gene>
<name>A0A7K1GQA2_9FLAO</name>
<dbReference type="PROSITE" id="PS51257">
    <property type="entry name" value="PROKAR_LIPOPROTEIN"/>
    <property type="match status" value="1"/>
</dbReference>
<dbReference type="Proteomes" id="UP000488936">
    <property type="component" value="Unassembled WGS sequence"/>
</dbReference>
<evidence type="ECO:0008006" key="3">
    <source>
        <dbReference type="Google" id="ProtNLM"/>
    </source>
</evidence>
<organism evidence="1 2">
    <name type="scientific">Myroides pelagicus</name>
    <dbReference type="NCBI Taxonomy" id="270914"/>
    <lineage>
        <taxon>Bacteria</taxon>
        <taxon>Pseudomonadati</taxon>
        <taxon>Bacteroidota</taxon>
        <taxon>Flavobacteriia</taxon>
        <taxon>Flavobacteriales</taxon>
        <taxon>Flavobacteriaceae</taxon>
        <taxon>Myroides</taxon>
    </lineage>
</organism>
<sequence length="145" mass="16690">MKTLLIPLLAFVFFSCQTTETIVSAGHGIKNNTILTQASQTFIFKDYHVSLNNDKALLSYRHNQNSNDDNPLILLSRNTHDEKHSHKEFSNETEEIVICIISDYEVKLQIDNTSYTLFSPKYLKEVNADTNKILADIAIYRDSRY</sequence>
<reference evidence="1 2" key="1">
    <citation type="journal article" date="2006" name="Int. J. Syst. Evol. Microbiol.">
        <title>Myroides pelagicus sp. nov., isolated from seawater in Thailand.</title>
        <authorList>
            <person name="Yoon J."/>
            <person name="Maneerat S."/>
            <person name="Kawai F."/>
            <person name="Yokota A."/>
        </authorList>
    </citation>
    <scope>NUCLEOTIDE SEQUENCE [LARGE SCALE GENOMIC DNA]</scope>
    <source>
        <strain evidence="1 2">SM1T</strain>
    </source>
</reference>
<evidence type="ECO:0000313" key="1">
    <source>
        <dbReference type="EMBL" id="MTH30719.1"/>
    </source>
</evidence>
<dbReference type="OrthoDB" id="1452539at2"/>
<comment type="caution">
    <text evidence="1">The sequence shown here is derived from an EMBL/GenBank/DDBJ whole genome shotgun (WGS) entry which is preliminary data.</text>
</comment>
<proteinExistence type="predicted"/>
<dbReference type="AlphaFoldDB" id="A0A7K1GQA2"/>
<accession>A0A7K1GQA2</accession>
<evidence type="ECO:0000313" key="2">
    <source>
        <dbReference type="Proteomes" id="UP000488936"/>
    </source>
</evidence>
<keyword evidence="2" id="KW-1185">Reference proteome</keyword>